<evidence type="ECO:0000256" key="3">
    <source>
        <dbReference type="ARBA" id="ARBA00022691"/>
    </source>
</evidence>
<dbReference type="InterPro" id="IPR029063">
    <property type="entry name" value="SAM-dependent_MTases_sf"/>
</dbReference>
<keyword evidence="3" id="KW-0949">S-adenosyl-L-methionine</keyword>
<name>A0A4D4KV23_STRVO</name>
<dbReference type="SUPFAM" id="SSF46785">
    <property type="entry name" value="Winged helix' DNA-binding domain"/>
    <property type="match status" value="1"/>
</dbReference>
<feature type="domain" description="O-methyltransferase dimerisation" evidence="5">
    <location>
        <begin position="19"/>
        <end position="91"/>
    </location>
</feature>
<dbReference type="RefSeq" id="WP_137975812.1">
    <property type="nucleotide sequence ID" value="NZ_BAAASO010000032.1"/>
</dbReference>
<evidence type="ECO:0000256" key="1">
    <source>
        <dbReference type="ARBA" id="ARBA00022603"/>
    </source>
</evidence>
<dbReference type="EMBL" id="BJHW01000001">
    <property type="protein sequence ID" value="GDY49683.1"/>
    <property type="molecule type" value="Genomic_DNA"/>
</dbReference>
<dbReference type="InterPro" id="IPR036390">
    <property type="entry name" value="WH_DNA-bd_sf"/>
</dbReference>
<dbReference type="Gene3D" id="1.10.287.1350">
    <property type="match status" value="1"/>
</dbReference>
<dbReference type="InterPro" id="IPR001077">
    <property type="entry name" value="COMT_C"/>
</dbReference>
<dbReference type="Pfam" id="PF00891">
    <property type="entry name" value="Methyltransf_2"/>
    <property type="match status" value="1"/>
</dbReference>
<evidence type="ECO:0000259" key="4">
    <source>
        <dbReference type="Pfam" id="PF00891"/>
    </source>
</evidence>
<gene>
    <name evidence="6" type="ORF">SVIO_003060</name>
</gene>
<dbReference type="InterPro" id="IPR012967">
    <property type="entry name" value="COMT_dimerisation"/>
</dbReference>
<dbReference type="Pfam" id="PF08100">
    <property type="entry name" value="Dimerisation"/>
    <property type="match status" value="1"/>
</dbReference>
<accession>A0A4D4KV23</accession>
<sequence length="339" mass="37085">MTTSYDVESVPAALRVRELMTTGLLSQAVSVLCELNVPDVLSIPRSNTDIAEEVDADAEGLLPFLRAACAAGVLSEPAPRTFELTEVGQVLKSDHPTSMRNMCALTCREEFNRTWANAIHTARTGEPCFSVPYGKPFFEYMASNREFATLFDKAMTSSAAVDNLLSSYDFSRARHVVDVGGGRGAMLASLLKNNPHLTGTLLDLPHVVANAEGIMAEAGVADRVTLVPGSFFDEIPPAGDVYLLSRVIGNWNDADSLRILAAVRAVMKPDSRMVIVGQMPSASDRTHYPRQLDLYMFALLGARLRSYDEYQELFTQVNLTATDQWNFPDSESVLEARPA</sequence>
<keyword evidence="7" id="KW-1185">Reference proteome</keyword>
<dbReference type="OrthoDB" id="4145676at2"/>
<keyword evidence="2 6" id="KW-0808">Transferase</keyword>
<reference evidence="6 7" key="1">
    <citation type="journal article" date="2020" name="Int. J. Syst. Evol. Microbiol.">
        <title>Reclassification of Streptomyces castelarensis and Streptomyces sporoclivatus as later heterotypic synonyms of Streptomyces antimycoticus.</title>
        <authorList>
            <person name="Komaki H."/>
            <person name="Tamura T."/>
        </authorList>
    </citation>
    <scope>NUCLEOTIDE SEQUENCE [LARGE SCALE GENOMIC DNA]</scope>
    <source>
        <strain evidence="6 7">NBRC 13459</strain>
    </source>
</reference>
<comment type="caution">
    <text evidence="6">The sequence shown here is derived from an EMBL/GenBank/DDBJ whole genome shotgun (WGS) entry which is preliminary data.</text>
</comment>
<evidence type="ECO:0000313" key="6">
    <source>
        <dbReference type="EMBL" id="GDY49683.1"/>
    </source>
</evidence>
<dbReference type="Gene3D" id="1.10.10.10">
    <property type="entry name" value="Winged helix-like DNA-binding domain superfamily/Winged helix DNA-binding domain"/>
    <property type="match status" value="1"/>
</dbReference>
<dbReference type="GO" id="GO:0032259">
    <property type="term" value="P:methylation"/>
    <property type="evidence" value="ECO:0007669"/>
    <property type="project" value="UniProtKB-KW"/>
</dbReference>
<dbReference type="PROSITE" id="PS51683">
    <property type="entry name" value="SAM_OMT_II"/>
    <property type="match status" value="1"/>
</dbReference>
<dbReference type="PANTHER" id="PTHR43712">
    <property type="entry name" value="PUTATIVE (AFU_ORTHOLOGUE AFUA_4G14580)-RELATED"/>
    <property type="match status" value="1"/>
</dbReference>
<evidence type="ECO:0000313" key="7">
    <source>
        <dbReference type="Proteomes" id="UP000301309"/>
    </source>
</evidence>
<evidence type="ECO:0000259" key="5">
    <source>
        <dbReference type="Pfam" id="PF08100"/>
    </source>
</evidence>
<dbReference type="GO" id="GO:0046983">
    <property type="term" value="F:protein dimerization activity"/>
    <property type="evidence" value="ECO:0007669"/>
    <property type="project" value="InterPro"/>
</dbReference>
<feature type="domain" description="O-methyltransferase C-terminal" evidence="4">
    <location>
        <begin position="126"/>
        <end position="316"/>
    </location>
</feature>
<dbReference type="SUPFAM" id="SSF53335">
    <property type="entry name" value="S-adenosyl-L-methionine-dependent methyltransferases"/>
    <property type="match status" value="1"/>
</dbReference>
<dbReference type="InterPro" id="IPR016461">
    <property type="entry name" value="COMT-like"/>
</dbReference>
<dbReference type="PIRSF" id="PIRSF005739">
    <property type="entry name" value="O-mtase"/>
    <property type="match status" value="1"/>
</dbReference>
<organism evidence="6 7">
    <name type="scientific">Streptomyces violaceusniger</name>
    <dbReference type="NCBI Taxonomy" id="68280"/>
    <lineage>
        <taxon>Bacteria</taxon>
        <taxon>Bacillati</taxon>
        <taxon>Actinomycetota</taxon>
        <taxon>Actinomycetes</taxon>
        <taxon>Kitasatosporales</taxon>
        <taxon>Streptomycetaceae</taxon>
        <taxon>Streptomyces</taxon>
        <taxon>Streptomyces violaceusniger group</taxon>
    </lineage>
</organism>
<dbReference type="InterPro" id="IPR036388">
    <property type="entry name" value="WH-like_DNA-bd_sf"/>
</dbReference>
<dbReference type="PANTHER" id="PTHR43712:SF2">
    <property type="entry name" value="O-METHYLTRANSFERASE CICE"/>
    <property type="match status" value="1"/>
</dbReference>
<protein>
    <submittedName>
        <fullName evidence="6">Methyltransferase</fullName>
    </submittedName>
</protein>
<evidence type="ECO:0000256" key="2">
    <source>
        <dbReference type="ARBA" id="ARBA00022679"/>
    </source>
</evidence>
<dbReference type="GO" id="GO:0008171">
    <property type="term" value="F:O-methyltransferase activity"/>
    <property type="evidence" value="ECO:0007669"/>
    <property type="project" value="InterPro"/>
</dbReference>
<dbReference type="Gene3D" id="3.40.50.150">
    <property type="entry name" value="Vaccinia Virus protein VP39"/>
    <property type="match status" value="1"/>
</dbReference>
<dbReference type="Proteomes" id="UP000301309">
    <property type="component" value="Unassembled WGS sequence"/>
</dbReference>
<keyword evidence="1 6" id="KW-0489">Methyltransferase</keyword>
<proteinExistence type="predicted"/>
<dbReference type="AlphaFoldDB" id="A0A4D4KV23"/>
<dbReference type="CDD" id="cd02440">
    <property type="entry name" value="AdoMet_MTases"/>
    <property type="match status" value="1"/>
</dbReference>